<keyword evidence="12" id="KW-1133">Transmembrane helix</keyword>
<dbReference type="InterPro" id="IPR038107">
    <property type="entry name" value="Glycos_transf_N_sf"/>
</dbReference>
<evidence type="ECO:0000259" key="13">
    <source>
        <dbReference type="Pfam" id="PF04413"/>
    </source>
</evidence>
<dbReference type="PANTHER" id="PTHR42755:SF1">
    <property type="entry name" value="3-DEOXY-D-MANNO-OCTULOSONIC ACID TRANSFERASE, MITOCHONDRIAL-RELATED"/>
    <property type="match status" value="1"/>
</dbReference>
<dbReference type="FunFam" id="3.40.50.11720:FF:000001">
    <property type="entry name" value="3-deoxy-D-manno-octulosonic acid transferase"/>
    <property type="match status" value="1"/>
</dbReference>
<keyword evidence="7" id="KW-0735">Signal-anchor</keyword>
<evidence type="ECO:0000313" key="15">
    <source>
        <dbReference type="Proteomes" id="UP000189462"/>
    </source>
</evidence>
<reference evidence="14 15" key="1">
    <citation type="submission" date="2017-02" db="EMBL/GenBank/DDBJ databases">
        <title>Genomic diversity within the haloalkaliphilic genus Thioalkalivibrio.</title>
        <authorList>
            <person name="Ahn A.-C."/>
            <person name="Meier-Kolthoff J."/>
            <person name="Overmars L."/>
            <person name="Richter M."/>
            <person name="Woyke T."/>
            <person name="Sorokin D.Y."/>
            <person name="Muyzer G."/>
        </authorList>
    </citation>
    <scope>NUCLEOTIDE SEQUENCE [LARGE SCALE GENOMIC DNA]</scope>
    <source>
        <strain evidence="14 15">ALJD</strain>
    </source>
</reference>
<feature type="site" description="Transition state stabilizer" evidence="11">
    <location>
        <position position="208"/>
    </location>
</feature>
<dbReference type="AlphaFoldDB" id="A0A1V3NF50"/>
<dbReference type="Proteomes" id="UP000189462">
    <property type="component" value="Unassembled WGS sequence"/>
</dbReference>
<evidence type="ECO:0000256" key="4">
    <source>
        <dbReference type="ARBA" id="ARBA00012621"/>
    </source>
</evidence>
<comment type="catalytic activity">
    <reaction evidence="9 12">
        <text>lipid IVA (E. coli) + CMP-3-deoxy-beta-D-manno-octulosonate = alpha-Kdo-(2-&gt;6)-lipid IVA (E. coli) + CMP + H(+)</text>
        <dbReference type="Rhea" id="RHEA:28066"/>
        <dbReference type="ChEBI" id="CHEBI:15378"/>
        <dbReference type="ChEBI" id="CHEBI:58603"/>
        <dbReference type="ChEBI" id="CHEBI:60364"/>
        <dbReference type="ChEBI" id="CHEBI:60377"/>
        <dbReference type="ChEBI" id="CHEBI:85987"/>
        <dbReference type="EC" id="2.4.99.12"/>
    </reaction>
</comment>
<sequence>MWRTGYSILLYLLWPLIAVRLLWRARRNPAYLRRWRERFTAGVSMSVRPRLWVHAVSVGEVVAASPLIKALFARFPDHAVLVTTTTPTGSAEVQRRFGDRVEHRYLPVDLPHLAGAVVRRINPHLLLVMETELWPNLYAACRREGVPVMLVNARLSERSLGGYRRVRPLVAQALRSVTALAARSEEDARRFLALGADAARLRVTGNLKYDLPAPSDTVRSAASNPGEARPVWIAASTHDGEDEQVLAAHAALRKHMPDALLILVPRHPERFDAVARLCGKSGFAVARRSRDEVPDAATAVWLGDTMGELPDLFPLAQVAFLGGSLVPTGGHNPLEAAVHHVPVLTGPHVFNFREVFDGLVGAGGARVVADADALADVLRAWLGDDDERQRRGAAADGVVEANRGALDSVVAWVEEILARRTTTEI</sequence>
<keyword evidence="12" id="KW-0448">Lipopolysaccharide biosynthesis</keyword>
<dbReference type="GO" id="GO:0009244">
    <property type="term" value="P:lipopolysaccharide core region biosynthetic process"/>
    <property type="evidence" value="ECO:0007669"/>
    <property type="project" value="UniProtKB-UniRule"/>
</dbReference>
<accession>A0A1V3NF50</accession>
<keyword evidence="15" id="KW-1185">Reference proteome</keyword>
<dbReference type="InterPro" id="IPR039901">
    <property type="entry name" value="Kdotransferase"/>
</dbReference>
<dbReference type="EMBL" id="MVBK01000065">
    <property type="protein sequence ID" value="OOG23406.1"/>
    <property type="molecule type" value="Genomic_DNA"/>
</dbReference>
<gene>
    <name evidence="14" type="ORF">B1C78_11325</name>
</gene>
<comment type="caution">
    <text evidence="14">The sequence shown here is derived from an EMBL/GenBank/DDBJ whole genome shotgun (WGS) entry which is preliminary data.</text>
</comment>
<evidence type="ECO:0000256" key="8">
    <source>
        <dbReference type="ARBA" id="ARBA00031445"/>
    </source>
</evidence>
<evidence type="ECO:0000256" key="9">
    <source>
        <dbReference type="ARBA" id="ARBA00049183"/>
    </source>
</evidence>
<feature type="active site" description="Proton acceptor" evidence="10">
    <location>
        <position position="60"/>
    </location>
</feature>
<comment type="subcellular location">
    <subcellularLocation>
        <location evidence="1">Cell inner membrane</location>
        <topology evidence="1">Single-pass membrane protein</topology>
        <orientation evidence="1">Cytoplasmic side</orientation>
    </subcellularLocation>
    <subcellularLocation>
        <location evidence="12">Cell membrane</location>
    </subcellularLocation>
</comment>
<evidence type="ECO:0000256" key="12">
    <source>
        <dbReference type="RuleBase" id="RU365103"/>
    </source>
</evidence>
<keyword evidence="6 12" id="KW-0808">Transferase</keyword>
<proteinExistence type="inferred from homology"/>
<feature type="site" description="Transition state stabilizer" evidence="11">
    <location>
        <position position="130"/>
    </location>
</feature>
<dbReference type="EC" id="2.4.99.12" evidence="4 12"/>
<dbReference type="InterPro" id="IPR007507">
    <property type="entry name" value="Glycos_transf_N"/>
</dbReference>
<dbReference type="Gene3D" id="3.40.50.11720">
    <property type="entry name" value="3-Deoxy-D-manno-octulosonic-acid transferase, N-terminal domain"/>
    <property type="match status" value="1"/>
</dbReference>
<dbReference type="GO" id="GO:0005886">
    <property type="term" value="C:plasma membrane"/>
    <property type="evidence" value="ECO:0007669"/>
    <property type="project" value="UniProtKB-SubCell"/>
</dbReference>
<dbReference type="Gene3D" id="3.40.50.2000">
    <property type="entry name" value="Glycogen Phosphorylase B"/>
    <property type="match status" value="1"/>
</dbReference>
<keyword evidence="12" id="KW-0812">Transmembrane</keyword>
<evidence type="ECO:0000256" key="5">
    <source>
        <dbReference type="ARBA" id="ARBA00019077"/>
    </source>
</evidence>
<name>A0A1V3NF50_9GAMM</name>
<evidence type="ECO:0000256" key="1">
    <source>
        <dbReference type="ARBA" id="ARBA00004388"/>
    </source>
</evidence>
<dbReference type="STRING" id="108003.B1C78_11325"/>
<organism evidence="14 15">
    <name type="scientific">Thioalkalivibrio denitrificans</name>
    <dbReference type="NCBI Taxonomy" id="108003"/>
    <lineage>
        <taxon>Bacteria</taxon>
        <taxon>Pseudomonadati</taxon>
        <taxon>Pseudomonadota</taxon>
        <taxon>Gammaproteobacteria</taxon>
        <taxon>Chromatiales</taxon>
        <taxon>Ectothiorhodospiraceae</taxon>
        <taxon>Thioalkalivibrio</taxon>
    </lineage>
</organism>
<dbReference type="NCBIfam" id="NF004388">
    <property type="entry name" value="PRK05749.1-4"/>
    <property type="match status" value="1"/>
</dbReference>
<protein>
    <recommendedName>
        <fullName evidence="5 12">3-deoxy-D-manno-octulosonic acid transferase</fullName>
        <shortName evidence="12">Kdo transferase</shortName>
        <ecNumber evidence="4 12">2.4.99.12</ecNumber>
    </recommendedName>
    <alternativeName>
        <fullName evidence="8 12">Lipid IV(A) 3-deoxy-D-manno-octulosonic acid transferase</fullName>
    </alternativeName>
</protein>
<dbReference type="Pfam" id="PF04413">
    <property type="entry name" value="Glycos_transf_N"/>
    <property type="match status" value="1"/>
</dbReference>
<dbReference type="SUPFAM" id="SSF53756">
    <property type="entry name" value="UDP-Glycosyltransferase/glycogen phosphorylase"/>
    <property type="match status" value="1"/>
</dbReference>
<keyword evidence="12" id="KW-0472">Membrane</keyword>
<keyword evidence="12" id="KW-1003">Cell membrane</keyword>
<evidence type="ECO:0000256" key="11">
    <source>
        <dbReference type="PIRSR" id="PIRSR639901-2"/>
    </source>
</evidence>
<evidence type="ECO:0000256" key="7">
    <source>
        <dbReference type="ARBA" id="ARBA00022968"/>
    </source>
</evidence>
<dbReference type="UniPathway" id="UPA00958"/>
<comment type="similarity">
    <text evidence="3">Belongs to the glycosyltransferase group 1 family. Glycosyltransferase 30 subfamily.</text>
</comment>
<evidence type="ECO:0000256" key="10">
    <source>
        <dbReference type="PIRSR" id="PIRSR639901-1"/>
    </source>
</evidence>
<comment type="pathway">
    <text evidence="2 12">Bacterial outer membrane biogenesis; LPS core biosynthesis.</text>
</comment>
<evidence type="ECO:0000256" key="6">
    <source>
        <dbReference type="ARBA" id="ARBA00022679"/>
    </source>
</evidence>
<dbReference type="RefSeq" id="WP_077279270.1">
    <property type="nucleotide sequence ID" value="NZ_MVBK01000065.1"/>
</dbReference>
<feature type="domain" description="3-deoxy-D-manno-octulosonic-acid transferase N-terminal" evidence="13">
    <location>
        <begin position="34"/>
        <end position="210"/>
    </location>
</feature>
<evidence type="ECO:0000313" key="14">
    <source>
        <dbReference type="EMBL" id="OOG23406.1"/>
    </source>
</evidence>
<evidence type="ECO:0000256" key="2">
    <source>
        <dbReference type="ARBA" id="ARBA00004713"/>
    </source>
</evidence>
<dbReference type="GO" id="GO:0009245">
    <property type="term" value="P:lipid A biosynthetic process"/>
    <property type="evidence" value="ECO:0007669"/>
    <property type="project" value="TreeGrafter"/>
</dbReference>
<dbReference type="OrthoDB" id="9789797at2"/>
<evidence type="ECO:0000256" key="3">
    <source>
        <dbReference type="ARBA" id="ARBA00006380"/>
    </source>
</evidence>
<dbReference type="GO" id="GO:0043842">
    <property type="term" value="F:Kdo transferase activity"/>
    <property type="evidence" value="ECO:0007669"/>
    <property type="project" value="UniProtKB-EC"/>
</dbReference>
<dbReference type="PANTHER" id="PTHR42755">
    <property type="entry name" value="3-DEOXY-MANNO-OCTULOSONATE CYTIDYLYLTRANSFERASE"/>
    <property type="match status" value="1"/>
</dbReference>
<feature type="transmembrane region" description="Helical" evidence="12">
    <location>
        <begin position="6"/>
        <end position="23"/>
    </location>
</feature>
<comment type="function">
    <text evidence="12">Involved in lipopolysaccharide (LPS) biosynthesis. Catalyzes the transfer of 3-deoxy-D-manno-octulosonate (Kdo) residue(s) from CMP-Kdo to lipid IV(A), the tetraacyldisaccharide-1,4'-bisphosphate precursor of lipid A.</text>
</comment>
<dbReference type="FunFam" id="3.40.50.2000:FF:000032">
    <property type="entry name" value="3-deoxy-D-manno-octulosonic acid transferase"/>
    <property type="match status" value="1"/>
</dbReference>